<dbReference type="SUPFAM" id="SSF53448">
    <property type="entry name" value="Nucleotide-diphospho-sugar transferases"/>
    <property type="match status" value="1"/>
</dbReference>
<dbReference type="RefSeq" id="WP_172688843.1">
    <property type="nucleotide sequence ID" value="NZ_CP118864.1"/>
</dbReference>
<reference evidence="1" key="1">
    <citation type="journal article" date="2017" name="Genome Biol. Evol.">
        <title>Genomic Epidemiology of NDM-1-Encoding Plasmids in Latin American Clinical Isolates Reveals Insights into the Evolution of Multidrug Resistance.</title>
        <authorList>
            <person name="Marquez-Ortiz R.A."/>
            <person name="Haggerty L."/>
            <person name="Olarte N."/>
            <person name="Duarte C."/>
            <person name="Garza-Ramos U."/>
            <person name="Silva-Sanchez J."/>
            <person name="Castro B.E."/>
            <person name="Sim E.M."/>
            <person name="Beltran M."/>
            <person name="Moncada M.V."/>
            <person name="Valderrama A."/>
            <person name="Castellanos J.E."/>
            <person name="Charles I.G."/>
            <person name="Vanegas N."/>
            <person name="Escobar-Perez J."/>
            <person name="Petty N.K."/>
        </authorList>
    </citation>
    <scope>NUCLEOTIDE SEQUENCE</scope>
    <source>
        <strain evidence="1">06-1619</strain>
        <plasmid evidence="1">p06-1619-1</plasmid>
    </source>
</reference>
<dbReference type="EMBL" id="KX832929">
    <property type="protein sequence ID" value="ARV76155.1"/>
    <property type="molecule type" value="Genomic_DNA"/>
</dbReference>
<proteinExistence type="predicted"/>
<keyword evidence="1" id="KW-0614">Plasmid</keyword>
<dbReference type="Gene3D" id="3.90.550.10">
    <property type="entry name" value="Spore Coat Polysaccharide Biosynthesis Protein SpsA, Chain A"/>
    <property type="match status" value="1"/>
</dbReference>
<evidence type="ECO:0008006" key="2">
    <source>
        <dbReference type="Google" id="ProtNLM"/>
    </source>
</evidence>
<protein>
    <recommendedName>
        <fullName evidence="2">DUF616 domain-containing protein</fullName>
    </recommendedName>
</protein>
<geneLocation type="plasmid" evidence="1">
    <name>p06-1619-1</name>
</geneLocation>
<evidence type="ECO:0000313" key="1">
    <source>
        <dbReference type="EMBL" id="ARV76155.1"/>
    </source>
</evidence>
<dbReference type="AlphaFoldDB" id="A0A220DIR0"/>
<sequence length="246" mass="29268">MIKIAVYKVLIGDYDELTDDIFRYQKNDSEFVYDYYFISDRRLSLPAPWKLIIISKQFDSPAIENRFYKMGVPSIFDEYNYTIYLDSNIAINNDLNSLIANVVQDNHYLYAYPHFKNTTIEEEITNCFVFSRIKYREMLDAKKYLHDDLKTRVGFECGVLVRKTGIPLINELSQTWFNLYLNNIKRDQFYFSIALNKHGMTCHSLGENTIRSDDGVFRLYAHKNRLTILEKIYIAIKMRLYKIIKK</sequence>
<organism evidence="1">
    <name type="scientific">Providencia rettgeri</name>
    <dbReference type="NCBI Taxonomy" id="587"/>
    <lineage>
        <taxon>Bacteria</taxon>
        <taxon>Pseudomonadati</taxon>
        <taxon>Pseudomonadota</taxon>
        <taxon>Gammaproteobacteria</taxon>
        <taxon>Enterobacterales</taxon>
        <taxon>Morganellaceae</taxon>
        <taxon>Providencia</taxon>
    </lineage>
</organism>
<dbReference type="InterPro" id="IPR029044">
    <property type="entry name" value="Nucleotide-diphossugar_trans"/>
</dbReference>
<name>A0A220DIR0_PRORE</name>
<gene>
    <name evidence="1" type="ORF">PRE19P2_0680</name>
</gene>
<accession>A0A220DIR0</accession>